<evidence type="ECO:0000313" key="2">
    <source>
        <dbReference type="Proteomes" id="UP000732399"/>
    </source>
</evidence>
<keyword evidence="1" id="KW-0378">Hydrolase</keyword>
<dbReference type="PANTHER" id="PTHR38733:SF1">
    <property type="entry name" value="TYPE IV METHYL-DIRECTED RESTRICTION ENZYME ECOKMCRBC"/>
    <property type="match status" value="1"/>
</dbReference>
<dbReference type="Proteomes" id="UP000732399">
    <property type="component" value="Unassembled WGS sequence"/>
</dbReference>
<protein>
    <submittedName>
        <fullName evidence="1">Restriction endonuclease</fullName>
    </submittedName>
</protein>
<sequence>MAHHQLFEWERRRFDAADAVPVGEAERLVRASAAAAKRVGGTAFDFGREALTAQNLVGMIAAGNASCEILPKVDRDAPGDAPALRHQLVRMLGVAHDLPIADDAATTLDTQRHTLLEVLIGRFAREAGEAVRRGVPRAYVAHEDDLPALRGRLDLARQFTTLAATPNRLACRYDEFSDDIALNQVMKAAIVRLRRLARAHANLRALAELALVYADVADVPAALLRWDRIVPDRTNARWQGLLRLAKLILGDRFQNSASGAADGFALLFDMNALFERYVEKLLAPIAGAAGLRLVGQGGARSCLHPESGESALFATYPDLQLVAGGATRLVIDTKWKKLADAAIDRKMGVSQADLYQMMAYSQLYSCDRLVLLYPHHAGLTGPLPAHHRVAEAGGPVRLTIASVNVTSRAAARADLSAVAGLINA</sequence>
<accession>A0ABX1CTR0</accession>
<dbReference type="GO" id="GO:0004519">
    <property type="term" value="F:endonuclease activity"/>
    <property type="evidence" value="ECO:0007669"/>
    <property type="project" value="UniProtKB-KW"/>
</dbReference>
<dbReference type="PANTHER" id="PTHR38733">
    <property type="entry name" value="PROTEIN MCRC"/>
    <property type="match status" value="1"/>
</dbReference>
<gene>
    <name evidence="1" type="ORF">HBH26_17350</name>
</gene>
<evidence type="ECO:0000313" key="1">
    <source>
        <dbReference type="EMBL" id="NJR80348.1"/>
    </source>
</evidence>
<dbReference type="RefSeq" id="WP_168135905.1">
    <property type="nucleotide sequence ID" value="NZ_JAAVJH010000016.1"/>
</dbReference>
<keyword evidence="1" id="KW-0255">Endonuclease</keyword>
<keyword evidence="1" id="KW-0540">Nuclease</keyword>
<dbReference type="InterPro" id="IPR019292">
    <property type="entry name" value="McrC"/>
</dbReference>
<organism evidence="1 2">
    <name type="scientific">Sphingomonas corticis</name>
    <dbReference type="NCBI Taxonomy" id="2722791"/>
    <lineage>
        <taxon>Bacteria</taxon>
        <taxon>Pseudomonadati</taxon>
        <taxon>Pseudomonadota</taxon>
        <taxon>Alphaproteobacteria</taxon>
        <taxon>Sphingomonadales</taxon>
        <taxon>Sphingomonadaceae</taxon>
        <taxon>Sphingomonas</taxon>
    </lineage>
</organism>
<comment type="caution">
    <text evidence="1">The sequence shown here is derived from an EMBL/GenBank/DDBJ whole genome shotgun (WGS) entry which is preliminary data.</text>
</comment>
<dbReference type="EMBL" id="JAAVJH010000016">
    <property type="protein sequence ID" value="NJR80348.1"/>
    <property type="molecule type" value="Genomic_DNA"/>
</dbReference>
<dbReference type="Pfam" id="PF10117">
    <property type="entry name" value="McrBC"/>
    <property type="match status" value="1"/>
</dbReference>
<proteinExistence type="predicted"/>
<name>A0ABX1CTR0_9SPHN</name>
<reference evidence="1 2" key="1">
    <citation type="submission" date="2020-03" db="EMBL/GenBank/DDBJ databases">
        <authorList>
            <person name="Wang L."/>
            <person name="He N."/>
            <person name="Li Y."/>
            <person name="Fang Y."/>
            <person name="Zhang F."/>
        </authorList>
    </citation>
    <scope>NUCLEOTIDE SEQUENCE [LARGE SCALE GENOMIC DNA]</scope>
    <source>
        <strain evidence="1 2">36D10-4-7</strain>
    </source>
</reference>
<keyword evidence="2" id="KW-1185">Reference proteome</keyword>